<dbReference type="Pfam" id="PF00464">
    <property type="entry name" value="SHMT"/>
    <property type="match status" value="1"/>
</dbReference>
<comment type="pathway">
    <text evidence="11">One-carbon metabolism; tetrahydrofolate interconversion.</text>
</comment>
<name>A0AA48HYP4_9FIRM</name>
<comment type="pathway">
    <text evidence="11">Amino-acid biosynthesis; glycine biosynthesis; glycine from L-serine: step 1/1.</text>
</comment>
<dbReference type="EMBL" id="AP027924">
    <property type="protein sequence ID" value="BED92164.1"/>
    <property type="molecule type" value="Genomic_DNA"/>
</dbReference>
<keyword evidence="9 11" id="KW-0663">Pyridoxal phosphate</keyword>
<evidence type="ECO:0000313" key="14">
    <source>
        <dbReference type="EMBL" id="BED92164.1"/>
    </source>
</evidence>
<dbReference type="SUPFAM" id="SSF53383">
    <property type="entry name" value="PLP-dependent transferases"/>
    <property type="match status" value="1"/>
</dbReference>
<evidence type="ECO:0000256" key="3">
    <source>
        <dbReference type="ARBA" id="ARBA00006376"/>
    </source>
</evidence>
<sequence>MNRYLGTCFSELRKVDPEVESAILNELNRQQKNIELIASENIVSEAVMAAMGNVMTNKYAEGYPNKRYYGGCKFVDVVEELAQDRAKKLFGAESVNVQPHSGAQANASVYYSILEHGDTVLGMNLTEGGHLTHGSKANSSGRFYNFVSYGVNKEGFIDYDEVLDIALKNRPKLIVCGASAYPRKIDFKKFRKIADKCNAMVMADMAHIAGIVAVGLHENPVPYCEFVTTTTHKTLRGPRGGMIMCKKEFEQKINKSVFPGNQGGPLMHVIAAKAVCFKEALDKKFKVHIRAVLDNCQAMVNRLIRNGMKIVSGGSDNHMFLIDLKESEMSGHEFEKKLDEVNITVNKNTIPGETRIPSLASGIRIGTPAITSRGMGEEQCEKIADLIHSVYKDNDKKKYGIILEEVKKLTDAYPVYNNL</sequence>
<dbReference type="NCBIfam" id="NF000586">
    <property type="entry name" value="PRK00011.1"/>
    <property type="match status" value="1"/>
</dbReference>
<dbReference type="PIRSF" id="PIRSF000412">
    <property type="entry name" value="SHMT"/>
    <property type="match status" value="1"/>
</dbReference>
<organism evidence="14">
    <name type="scientific">Candidatus Improbicoccus pseudotrichonymphae</name>
    <dbReference type="NCBI Taxonomy" id="3033792"/>
    <lineage>
        <taxon>Bacteria</taxon>
        <taxon>Bacillati</taxon>
        <taxon>Bacillota</taxon>
        <taxon>Clostridia</taxon>
        <taxon>Candidatus Improbicoccus</taxon>
    </lineage>
</organism>
<evidence type="ECO:0000256" key="2">
    <source>
        <dbReference type="ARBA" id="ARBA00004496"/>
    </source>
</evidence>
<dbReference type="InterPro" id="IPR001085">
    <property type="entry name" value="Ser_HO-MeTrfase"/>
</dbReference>
<comment type="function">
    <text evidence="10">Catalyzes the reversible interconversion of serine and glycine with tetrahydrofolate (THF) serving as the one-carbon carrier. This reaction serves as the major source of one-carbon groups required for the biosynthesis of purines, thymidylate, methionine, and other important biomolecules. Also exhibits THF-independent aldolase activity toward beta-hydroxyamino acids, producing glycine and aldehydes, via a retro-aldol mechanism. Thus, is able to catalyze the cleavage of L-allo-threonine.</text>
</comment>
<dbReference type="Gene3D" id="3.90.1150.10">
    <property type="entry name" value="Aspartate Aminotransferase, domain 1"/>
    <property type="match status" value="1"/>
</dbReference>
<dbReference type="GO" id="GO:0030170">
    <property type="term" value="F:pyridoxal phosphate binding"/>
    <property type="evidence" value="ECO:0007669"/>
    <property type="project" value="UniProtKB-UniRule"/>
</dbReference>
<evidence type="ECO:0000256" key="11">
    <source>
        <dbReference type="HAMAP-Rule" id="MF_00051"/>
    </source>
</evidence>
<dbReference type="AlphaFoldDB" id="A0AA48HYP4"/>
<comment type="subcellular location">
    <subcellularLocation>
        <location evidence="2 11">Cytoplasm</location>
    </subcellularLocation>
</comment>
<dbReference type="InterPro" id="IPR049943">
    <property type="entry name" value="Ser_HO-MeTrfase-like"/>
</dbReference>
<feature type="binding site" evidence="11">
    <location>
        <begin position="129"/>
        <end position="131"/>
    </location>
    <ligand>
        <name>(6S)-5,6,7,8-tetrahydrofolate</name>
        <dbReference type="ChEBI" id="CHEBI:57453"/>
    </ligand>
</feature>
<dbReference type="Proteomes" id="UP001337580">
    <property type="component" value="Chromosome"/>
</dbReference>
<dbReference type="Gene3D" id="3.40.640.10">
    <property type="entry name" value="Type I PLP-dependent aspartate aminotransferase-like (Major domain)"/>
    <property type="match status" value="1"/>
</dbReference>
<evidence type="ECO:0000256" key="1">
    <source>
        <dbReference type="ARBA" id="ARBA00001933"/>
    </source>
</evidence>
<dbReference type="InterPro" id="IPR015422">
    <property type="entry name" value="PyrdxlP-dep_Trfase_small"/>
</dbReference>
<dbReference type="GO" id="GO:0035999">
    <property type="term" value="P:tetrahydrofolate interconversion"/>
    <property type="evidence" value="ECO:0007669"/>
    <property type="project" value="UniProtKB-UniRule"/>
</dbReference>
<evidence type="ECO:0000256" key="8">
    <source>
        <dbReference type="ARBA" id="ARBA00022679"/>
    </source>
</evidence>
<dbReference type="GO" id="GO:0005829">
    <property type="term" value="C:cytosol"/>
    <property type="evidence" value="ECO:0007669"/>
    <property type="project" value="TreeGrafter"/>
</dbReference>
<dbReference type="InterPro" id="IPR019798">
    <property type="entry name" value="Ser_HO-MeTrfase_PLP_BS"/>
</dbReference>
<dbReference type="PANTHER" id="PTHR11680">
    <property type="entry name" value="SERINE HYDROXYMETHYLTRANSFERASE"/>
    <property type="match status" value="1"/>
</dbReference>
<dbReference type="FunFam" id="3.40.640.10:FF:000001">
    <property type="entry name" value="Serine hydroxymethyltransferase"/>
    <property type="match status" value="1"/>
</dbReference>
<dbReference type="EC" id="2.1.2.1" evidence="11"/>
<accession>A0AA48HYP4</accession>
<comment type="catalytic activity">
    <reaction evidence="11">
        <text>(6R)-5,10-methylene-5,6,7,8-tetrahydrofolate + glycine + H2O = (6S)-5,6,7,8-tetrahydrofolate + L-serine</text>
        <dbReference type="Rhea" id="RHEA:15481"/>
        <dbReference type="ChEBI" id="CHEBI:15377"/>
        <dbReference type="ChEBI" id="CHEBI:15636"/>
        <dbReference type="ChEBI" id="CHEBI:33384"/>
        <dbReference type="ChEBI" id="CHEBI:57305"/>
        <dbReference type="ChEBI" id="CHEBI:57453"/>
        <dbReference type="EC" id="2.1.2.1"/>
    </reaction>
</comment>
<dbReference type="KEGG" id="ips:CfP315_0757"/>
<protein>
    <recommendedName>
        <fullName evidence="11">Serine hydroxymethyltransferase</fullName>
        <shortName evidence="11">SHMT</shortName>
        <shortName evidence="11">Serine methylase</shortName>
        <ecNumber evidence="11">2.1.2.1</ecNumber>
    </recommendedName>
</protein>
<feature type="site" description="Plays an important role in substrate specificity" evidence="11">
    <location>
        <position position="232"/>
    </location>
</feature>
<dbReference type="InterPro" id="IPR015421">
    <property type="entry name" value="PyrdxlP-dep_Trfase_major"/>
</dbReference>
<keyword evidence="8 11" id="KW-0808">Transferase</keyword>
<evidence type="ECO:0000256" key="7">
    <source>
        <dbReference type="ARBA" id="ARBA00022605"/>
    </source>
</evidence>
<dbReference type="InterPro" id="IPR015424">
    <property type="entry name" value="PyrdxlP-dep_Trfase"/>
</dbReference>
<dbReference type="PROSITE" id="PS00096">
    <property type="entry name" value="SHMT"/>
    <property type="match status" value="1"/>
</dbReference>
<reference evidence="14" key="1">
    <citation type="journal article" date="2023" name="ISME J.">
        <title>Emergence of putative energy parasites within Clostridia revealed by genome analysis of a novel endosymbiotic clade.</title>
        <authorList>
            <person name="Takahashi K."/>
            <person name="Kuwahara H."/>
            <person name="Horikawa Y."/>
            <person name="Izawa K."/>
            <person name="Kato D."/>
            <person name="Inagaki T."/>
            <person name="Yuki M."/>
            <person name="Ohkuma M."/>
            <person name="Hongoh Y."/>
        </authorList>
    </citation>
    <scope>NUCLEOTIDE SEQUENCE</scope>
    <source>
        <strain evidence="14">CfP3-15</strain>
    </source>
</reference>
<comment type="cofactor">
    <cofactor evidence="1 11 12">
        <name>pyridoxal 5'-phosphate</name>
        <dbReference type="ChEBI" id="CHEBI:597326"/>
    </cofactor>
</comment>
<evidence type="ECO:0000256" key="12">
    <source>
        <dbReference type="PIRSR" id="PIRSR000412-50"/>
    </source>
</evidence>
<evidence type="ECO:0000256" key="4">
    <source>
        <dbReference type="ARBA" id="ARBA00011738"/>
    </source>
</evidence>
<dbReference type="GO" id="GO:0019264">
    <property type="term" value="P:glycine biosynthetic process from serine"/>
    <property type="evidence" value="ECO:0007669"/>
    <property type="project" value="UniProtKB-UniRule"/>
</dbReference>
<comment type="similarity">
    <text evidence="3 11">Belongs to the SHMT family.</text>
</comment>
<gene>
    <name evidence="11" type="primary">glyA</name>
    <name evidence="14" type="ORF">CfP315_0757</name>
</gene>
<dbReference type="GO" id="GO:0004372">
    <property type="term" value="F:glycine hydroxymethyltransferase activity"/>
    <property type="evidence" value="ECO:0007669"/>
    <property type="project" value="UniProtKB-UniRule"/>
</dbReference>
<dbReference type="InterPro" id="IPR039429">
    <property type="entry name" value="SHMT-like_dom"/>
</dbReference>
<evidence type="ECO:0000256" key="9">
    <source>
        <dbReference type="ARBA" id="ARBA00022898"/>
    </source>
</evidence>
<proteinExistence type="inferred from homology"/>
<evidence type="ECO:0000256" key="5">
    <source>
        <dbReference type="ARBA" id="ARBA00022490"/>
    </source>
</evidence>
<keyword evidence="7 11" id="KW-0028">Amino-acid biosynthesis</keyword>
<evidence type="ECO:0000256" key="10">
    <source>
        <dbReference type="ARBA" id="ARBA00054606"/>
    </source>
</evidence>
<feature type="modified residue" description="N6-(pyridoxal phosphate)lysine" evidence="11 12">
    <location>
        <position position="233"/>
    </location>
</feature>
<keyword evidence="5 11" id="KW-0963">Cytoplasm</keyword>
<keyword evidence="6 11" id="KW-0554">One-carbon metabolism</keyword>
<dbReference type="HAMAP" id="MF_00051">
    <property type="entry name" value="SHMT"/>
    <property type="match status" value="1"/>
</dbReference>
<dbReference type="PANTHER" id="PTHR11680:SF35">
    <property type="entry name" value="SERINE HYDROXYMETHYLTRANSFERASE 1"/>
    <property type="match status" value="1"/>
</dbReference>
<comment type="subunit">
    <text evidence="4 11">Homodimer.</text>
</comment>
<comment type="caution">
    <text evidence="11">Lacks conserved residue(s) required for the propagation of feature annotation.</text>
</comment>
<feature type="domain" description="Serine hydroxymethyltransferase-like" evidence="13">
    <location>
        <begin position="12"/>
        <end position="387"/>
    </location>
</feature>
<feature type="binding site" evidence="11">
    <location>
        <position position="125"/>
    </location>
    <ligand>
        <name>(6S)-5,6,7,8-tetrahydrofolate</name>
        <dbReference type="ChEBI" id="CHEBI:57453"/>
    </ligand>
</feature>
<evidence type="ECO:0000256" key="6">
    <source>
        <dbReference type="ARBA" id="ARBA00022563"/>
    </source>
</evidence>
<evidence type="ECO:0000259" key="13">
    <source>
        <dbReference type="Pfam" id="PF00464"/>
    </source>
</evidence>
<dbReference type="CDD" id="cd00378">
    <property type="entry name" value="SHMT"/>
    <property type="match status" value="1"/>
</dbReference>